<feature type="transmembrane region" description="Helical" evidence="2">
    <location>
        <begin position="157"/>
        <end position="177"/>
    </location>
</feature>
<gene>
    <name evidence="4" type="ORF">D3230_04600</name>
</gene>
<keyword evidence="5" id="KW-1185">Reference proteome</keyword>
<feature type="transmembrane region" description="Helical" evidence="2">
    <location>
        <begin position="78"/>
        <end position="101"/>
    </location>
</feature>
<name>A0ABS1SDW7_9MICO</name>
<evidence type="ECO:0000259" key="3">
    <source>
        <dbReference type="Pfam" id="PF01757"/>
    </source>
</evidence>
<evidence type="ECO:0000256" key="1">
    <source>
        <dbReference type="SAM" id="MobiDB-lite"/>
    </source>
</evidence>
<reference evidence="4 5" key="1">
    <citation type="submission" date="2018-09" db="EMBL/GenBank/DDBJ databases">
        <title>Comparative genomics of Leucobacter spp.</title>
        <authorList>
            <person name="Reis A.C."/>
            <person name="Kolvenbach B.A."/>
            <person name="Corvini P.F.X."/>
            <person name="Nunes O.C."/>
        </authorList>
    </citation>
    <scope>NUCLEOTIDE SEQUENCE [LARGE SCALE GENOMIC DNA]</scope>
    <source>
        <strain evidence="4 5">TAN 31504</strain>
    </source>
</reference>
<evidence type="ECO:0000313" key="5">
    <source>
        <dbReference type="Proteomes" id="UP001645859"/>
    </source>
</evidence>
<dbReference type="Pfam" id="PF01757">
    <property type="entry name" value="Acyl_transf_3"/>
    <property type="match status" value="1"/>
</dbReference>
<evidence type="ECO:0000313" key="4">
    <source>
        <dbReference type="EMBL" id="MBL3678576.1"/>
    </source>
</evidence>
<organism evidence="4 5">
    <name type="scientific">Leucobacter chromiireducens subsp. solipictus</name>
    <dbReference type="NCBI Taxonomy" id="398235"/>
    <lineage>
        <taxon>Bacteria</taxon>
        <taxon>Bacillati</taxon>
        <taxon>Actinomycetota</taxon>
        <taxon>Actinomycetes</taxon>
        <taxon>Micrococcales</taxon>
        <taxon>Microbacteriaceae</taxon>
        <taxon>Leucobacter</taxon>
    </lineage>
</organism>
<accession>A0ABS1SDW7</accession>
<evidence type="ECO:0000256" key="2">
    <source>
        <dbReference type="SAM" id="Phobius"/>
    </source>
</evidence>
<feature type="transmembrane region" description="Helical" evidence="2">
    <location>
        <begin position="243"/>
        <end position="263"/>
    </location>
</feature>
<feature type="transmembrane region" description="Helical" evidence="2">
    <location>
        <begin position="269"/>
        <end position="286"/>
    </location>
</feature>
<proteinExistence type="predicted"/>
<keyword evidence="4" id="KW-0012">Acyltransferase</keyword>
<feature type="transmembrane region" description="Helical" evidence="2">
    <location>
        <begin position="404"/>
        <end position="421"/>
    </location>
</feature>
<feature type="transmembrane region" description="Helical" evidence="2">
    <location>
        <begin position="355"/>
        <end position="372"/>
    </location>
</feature>
<feature type="compositionally biased region" description="Low complexity" evidence="1">
    <location>
        <begin position="383"/>
        <end position="392"/>
    </location>
</feature>
<keyword evidence="2" id="KW-0472">Membrane</keyword>
<keyword evidence="2" id="KW-0812">Transmembrane</keyword>
<feature type="domain" description="Acyltransferase 3" evidence="3">
    <location>
        <begin position="23"/>
        <end position="369"/>
    </location>
</feature>
<feature type="region of interest" description="Disordered" evidence="1">
    <location>
        <begin position="381"/>
        <end position="400"/>
    </location>
</feature>
<feature type="transmembrane region" description="Helical" evidence="2">
    <location>
        <begin position="212"/>
        <end position="231"/>
    </location>
</feature>
<feature type="transmembrane region" description="Helical" evidence="2">
    <location>
        <begin position="319"/>
        <end position="343"/>
    </location>
</feature>
<comment type="caution">
    <text evidence="4">The sequence shown here is derived from an EMBL/GenBank/DDBJ whole genome shotgun (WGS) entry which is preliminary data.</text>
</comment>
<dbReference type="EMBL" id="QYAC01000002">
    <property type="protein sequence ID" value="MBL3678576.1"/>
    <property type="molecule type" value="Genomic_DNA"/>
</dbReference>
<feature type="transmembrane region" description="Helical" evidence="2">
    <location>
        <begin position="27"/>
        <end position="48"/>
    </location>
</feature>
<sequence length="472" mass="48522">MTLVVPAHTPLPDPPQPRSRRDPAVDLVRAACLIAVVTVHALMVGVSLTSGDPAGAATGTAGGVVIENALESWGGFTVFSWVAQMMPLFFVLGGFASATHLRGLRRRGVRADAYVALRLRRLLPVPLAAAGAVVAGLTALTLVGLDASLVAEAGWRISQPLWFLGVYVLCSALVPAALRLHERAPGRTLAALGAAVLCVDALRAASGVDALGFANLLFVWMFVQQLGFWLADGRVPSLRTAGWAVAGIIALMALGASPANLFAALNPPTAALALLGVVQLALFAAARDRLRAWAALPGIARASNAINGAAMTIYSWHMLVVIALTGLLLATGALTGATMLLPVPLTAEWWLSRPFWIATASLAVAAVVAVVARIERRPDPHRAAASGAPAGAQNREHAPQPGPFRTVAAVLTGAGGVLLILVATGALWAWLAGMLLLAVAVRLASPGPLAPAVIRAGRAAAPRALAPRPQGS</sequence>
<keyword evidence="4" id="KW-0808">Transferase</keyword>
<feature type="transmembrane region" description="Helical" evidence="2">
    <location>
        <begin position="189"/>
        <end position="206"/>
    </location>
</feature>
<keyword evidence="2" id="KW-1133">Transmembrane helix</keyword>
<feature type="region of interest" description="Disordered" evidence="1">
    <location>
        <begin position="1"/>
        <end position="21"/>
    </location>
</feature>
<protein>
    <submittedName>
        <fullName evidence="4">Acyltransferase</fullName>
    </submittedName>
</protein>
<dbReference type="RefSeq" id="WP_202343841.1">
    <property type="nucleotide sequence ID" value="NZ_BAAAPI010000008.1"/>
</dbReference>
<feature type="transmembrane region" description="Helical" evidence="2">
    <location>
        <begin position="122"/>
        <end position="145"/>
    </location>
</feature>
<dbReference type="GO" id="GO:0016746">
    <property type="term" value="F:acyltransferase activity"/>
    <property type="evidence" value="ECO:0007669"/>
    <property type="project" value="UniProtKB-KW"/>
</dbReference>
<dbReference type="InterPro" id="IPR002656">
    <property type="entry name" value="Acyl_transf_3_dom"/>
</dbReference>
<dbReference type="Proteomes" id="UP001645859">
    <property type="component" value="Unassembled WGS sequence"/>
</dbReference>